<dbReference type="SUPFAM" id="SSF55120">
    <property type="entry name" value="Pseudouridine synthase"/>
    <property type="match status" value="1"/>
</dbReference>
<dbReference type="Gene3D" id="3.30.2350.10">
    <property type="entry name" value="Pseudouridine synthase"/>
    <property type="match status" value="1"/>
</dbReference>
<name>A0ABR2VZX8_9FUNG</name>
<dbReference type="PROSITE" id="PS01129">
    <property type="entry name" value="PSI_RLU"/>
    <property type="match status" value="1"/>
</dbReference>
<dbReference type="InterPro" id="IPR050188">
    <property type="entry name" value="RluA_PseudoU_synthase"/>
</dbReference>
<gene>
    <name evidence="4" type="ORF">K7432_007527</name>
</gene>
<dbReference type="PANTHER" id="PTHR21600:SF40">
    <property type="entry name" value="PSEUDOURIDYLATE SYNTHASE RPUSD2"/>
    <property type="match status" value="1"/>
</dbReference>
<keyword evidence="1" id="KW-0694">RNA-binding</keyword>
<organism evidence="4 5">
    <name type="scientific">Basidiobolus ranarum</name>
    <dbReference type="NCBI Taxonomy" id="34480"/>
    <lineage>
        <taxon>Eukaryota</taxon>
        <taxon>Fungi</taxon>
        <taxon>Fungi incertae sedis</taxon>
        <taxon>Zoopagomycota</taxon>
        <taxon>Entomophthoromycotina</taxon>
        <taxon>Basidiobolomycetes</taxon>
        <taxon>Basidiobolales</taxon>
        <taxon>Basidiobolaceae</taxon>
        <taxon>Basidiobolus</taxon>
    </lineage>
</organism>
<protein>
    <recommendedName>
        <fullName evidence="2">Pseudouridine synthase</fullName>
        <ecNumber evidence="2">5.4.99.-</ecNumber>
    </recommendedName>
</protein>
<dbReference type="InterPro" id="IPR006224">
    <property type="entry name" value="PsdUridine_synth_RluA-like_CS"/>
</dbReference>
<evidence type="ECO:0000313" key="4">
    <source>
        <dbReference type="EMBL" id="KAK9711854.1"/>
    </source>
</evidence>
<evidence type="ECO:0000256" key="1">
    <source>
        <dbReference type="PROSITE-ProRule" id="PRU00182"/>
    </source>
</evidence>
<dbReference type="PROSITE" id="PS50889">
    <property type="entry name" value="S4"/>
    <property type="match status" value="1"/>
</dbReference>
<dbReference type="Pfam" id="PF00849">
    <property type="entry name" value="PseudoU_synth_2"/>
    <property type="match status" value="1"/>
</dbReference>
<keyword evidence="5" id="KW-1185">Reference proteome</keyword>
<evidence type="ECO:0000256" key="2">
    <source>
        <dbReference type="RuleBase" id="RU362028"/>
    </source>
</evidence>
<feature type="domain" description="Pseudouridine synthase RsuA/RluA-like" evidence="3">
    <location>
        <begin position="153"/>
        <end position="298"/>
    </location>
</feature>
<dbReference type="CDD" id="cd02557">
    <property type="entry name" value="PseudoU_synth_ScRIB2"/>
    <property type="match status" value="1"/>
</dbReference>
<dbReference type="InterPro" id="IPR020103">
    <property type="entry name" value="PsdUridine_synth_cat_dom_sf"/>
</dbReference>
<dbReference type="InterPro" id="IPR006145">
    <property type="entry name" value="PsdUridine_synth_RsuA/RluA"/>
</dbReference>
<dbReference type="PANTHER" id="PTHR21600">
    <property type="entry name" value="MITOCHONDRIAL RNA PSEUDOURIDINE SYNTHASE"/>
    <property type="match status" value="1"/>
</dbReference>
<comment type="catalytic activity">
    <reaction evidence="2">
        <text>a uridine in RNA = a pseudouridine in RNA</text>
        <dbReference type="Rhea" id="RHEA:48348"/>
        <dbReference type="Rhea" id="RHEA-COMP:12068"/>
        <dbReference type="Rhea" id="RHEA-COMP:12069"/>
        <dbReference type="ChEBI" id="CHEBI:65314"/>
        <dbReference type="ChEBI" id="CHEBI:65315"/>
    </reaction>
</comment>
<evidence type="ECO:0000259" key="3">
    <source>
        <dbReference type="Pfam" id="PF00849"/>
    </source>
</evidence>
<comment type="similarity">
    <text evidence="2">Belongs to the pseudouridine synthase RluA family.</text>
</comment>
<sequence length="384" mass="43944">MSGQLYKLHHKHIRQLSGGLSRSIQVHLSSARQYNTPTFNVEDLPKNQLDKVQYYFENGFRKVKPYGFTYLVRTKAKWFDKTLPEVMCSGLSNKYTTETVSWAMNVGRITVNDTVVSPEYKLKLGDNITSHDIHRHEPAIPHREIKFIHQESNFVVVDKPHGMPVHPNGTYNYNTLLRILQKENNLSPLMNPIHRLDGLTAGVLILGKLSGDKTLQKTFTENVSEKEYVCRVQGRFPDQEVLCEAPIDVQKFPFRSVVSELGKPSVTKFNRISFDGISSVVSCKLQTGRMHQIRVHLAFLGYPIANDPLYNLDFRQKNNNSAYKDLVKLPTNAFPSPENPCQLCQSPPSDPNADRMILWLKAIRYAGSDWQFEAEWPEWAVSPQ</sequence>
<dbReference type="Proteomes" id="UP001479436">
    <property type="component" value="Unassembled WGS sequence"/>
</dbReference>
<evidence type="ECO:0000313" key="5">
    <source>
        <dbReference type="Proteomes" id="UP001479436"/>
    </source>
</evidence>
<dbReference type="EC" id="5.4.99.-" evidence="2"/>
<dbReference type="InterPro" id="IPR006225">
    <property type="entry name" value="PsdUridine_synth_RluC/D"/>
</dbReference>
<dbReference type="EMBL" id="JASJQH010007251">
    <property type="protein sequence ID" value="KAK9711854.1"/>
    <property type="molecule type" value="Genomic_DNA"/>
</dbReference>
<proteinExistence type="inferred from homology"/>
<dbReference type="NCBIfam" id="TIGR00005">
    <property type="entry name" value="rluA_subfam"/>
    <property type="match status" value="1"/>
</dbReference>
<comment type="function">
    <text evidence="2">Responsible for synthesis of pseudouridine from uracil.</text>
</comment>
<comment type="caution">
    <text evidence="4">The sequence shown here is derived from an EMBL/GenBank/DDBJ whole genome shotgun (WGS) entry which is preliminary data.</text>
</comment>
<reference evidence="4 5" key="1">
    <citation type="submission" date="2023-04" db="EMBL/GenBank/DDBJ databases">
        <title>Genome of Basidiobolus ranarum AG-B5.</title>
        <authorList>
            <person name="Stajich J.E."/>
            <person name="Carter-House D."/>
            <person name="Gryganskyi A."/>
        </authorList>
    </citation>
    <scope>NUCLEOTIDE SEQUENCE [LARGE SCALE GENOMIC DNA]</scope>
    <source>
        <strain evidence="4 5">AG-B5</strain>
    </source>
</reference>
<accession>A0ABR2VZX8</accession>
<keyword evidence="2" id="KW-0413">Isomerase</keyword>